<dbReference type="EMBL" id="PFBO01000024">
    <property type="protein sequence ID" value="PIT90680.1"/>
    <property type="molecule type" value="Genomic_DNA"/>
</dbReference>
<feature type="domain" description="CAAX prenyl protease 2/Lysostaphin resistance protein A-like" evidence="2">
    <location>
        <begin position="153"/>
        <end position="243"/>
    </location>
</feature>
<keyword evidence="3" id="KW-0378">Hydrolase</keyword>
<dbReference type="Proteomes" id="UP000230543">
    <property type="component" value="Unassembled WGS sequence"/>
</dbReference>
<feature type="transmembrane region" description="Helical" evidence="1">
    <location>
        <begin position="28"/>
        <end position="43"/>
    </location>
</feature>
<reference evidence="4" key="1">
    <citation type="submission" date="2017-09" db="EMBL/GenBank/DDBJ databases">
        <title>Depth-based differentiation of microbial function through sediment-hosted aquifers and enrichment of novel symbionts in the deep terrestrial subsurface.</title>
        <authorList>
            <person name="Probst A.J."/>
            <person name="Ladd B."/>
            <person name="Jarett J.K."/>
            <person name="Geller-Mcgrath D.E."/>
            <person name="Sieber C.M.K."/>
            <person name="Emerson J.B."/>
            <person name="Anantharaman K."/>
            <person name="Thomas B.C."/>
            <person name="Malmstrom R."/>
            <person name="Stieglmeier M."/>
            <person name="Klingl A."/>
            <person name="Woyke T."/>
            <person name="Ryan C.M."/>
            <person name="Banfield J.F."/>
        </authorList>
    </citation>
    <scope>NUCLEOTIDE SEQUENCE [LARGE SCALE GENOMIC DNA]</scope>
</reference>
<feature type="transmembrane region" description="Helical" evidence="1">
    <location>
        <begin position="230"/>
        <end position="251"/>
    </location>
</feature>
<feature type="transmembrane region" description="Helical" evidence="1">
    <location>
        <begin position="74"/>
        <end position="97"/>
    </location>
</feature>
<proteinExistence type="predicted"/>
<feature type="transmembrane region" description="Helical" evidence="1">
    <location>
        <begin position="50"/>
        <end position="68"/>
    </location>
</feature>
<dbReference type="Pfam" id="PF02517">
    <property type="entry name" value="Rce1-like"/>
    <property type="match status" value="1"/>
</dbReference>
<feature type="transmembrane region" description="Helical" evidence="1">
    <location>
        <begin position="156"/>
        <end position="179"/>
    </location>
</feature>
<evidence type="ECO:0000259" key="2">
    <source>
        <dbReference type="Pfam" id="PF02517"/>
    </source>
</evidence>
<accession>A0A2M6WD03</accession>
<dbReference type="GO" id="GO:0006508">
    <property type="term" value="P:proteolysis"/>
    <property type="evidence" value="ECO:0007669"/>
    <property type="project" value="UniProtKB-KW"/>
</dbReference>
<sequence length="262" mass="30428">MKKVFPIINYILLALTGIFLIALQFKPWAWLFLVLGLLSLRLCQQKLARALFLIYLSLAILGLTPITTDISYRHMLQMGLALMLAVALPYFIARHIYKEKLIVFPWRLGRKWFKKEISYILLTAVIAYFLLPFYLINTGAYLNWSVEPGLSSIIRLFIGTNALGIWDELFFICTVLGLLKKFMDFKYANILQAVLFTSFLYELGFTSWGFVMIFLFAWLQGLIFHKTHSLAYVITIHLTLDFILFLALIWAHHPGWLTIFVV</sequence>
<keyword evidence="1" id="KW-1133">Transmembrane helix</keyword>
<feature type="transmembrane region" description="Helical" evidence="1">
    <location>
        <begin position="7"/>
        <end position="22"/>
    </location>
</feature>
<keyword evidence="3" id="KW-0645">Protease</keyword>
<evidence type="ECO:0000313" key="4">
    <source>
        <dbReference type="Proteomes" id="UP000230543"/>
    </source>
</evidence>
<gene>
    <name evidence="3" type="ORF">COU22_00780</name>
</gene>
<protein>
    <submittedName>
        <fullName evidence="3">CAAX protease family protein</fullName>
    </submittedName>
</protein>
<name>A0A2M6WD03_9BACT</name>
<keyword evidence="1" id="KW-0812">Transmembrane</keyword>
<comment type="caution">
    <text evidence="3">The sequence shown here is derived from an EMBL/GenBank/DDBJ whole genome shotgun (WGS) entry which is preliminary data.</text>
</comment>
<keyword evidence="1" id="KW-0472">Membrane</keyword>
<dbReference type="GO" id="GO:0004175">
    <property type="term" value="F:endopeptidase activity"/>
    <property type="evidence" value="ECO:0007669"/>
    <property type="project" value="UniProtKB-ARBA"/>
</dbReference>
<dbReference type="InterPro" id="IPR003675">
    <property type="entry name" value="Rce1/LyrA-like_dom"/>
</dbReference>
<feature type="transmembrane region" description="Helical" evidence="1">
    <location>
        <begin position="191"/>
        <end position="218"/>
    </location>
</feature>
<organism evidence="3 4">
    <name type="scientific">Candidatus Komeilibacteria bacterium CG10_big_fil_rev_8_21_14_0_10_41_13</name>
    <dbReference type="NCBI Taxonomy" id="1974476"/>
    <lineage>
        <taxon>Bacteria</taxon>
        <taxon>Candidatus Komeiliibacteriota</taxon>
    </lineage>
</organism>
<evidence type="ECO:0000256" key="1">
    <source>
        <dbReference type="SAM" id="Phobius"/>
    </source>
</evidence>
<dbReference type="GO" id="GO:0080120">
    <property type="term" value="P:CAAX-box protein maturation"/>
    <property type="evidence" value="ECO:0007669"/>
    <property type="project" value="UniProtKB-ARBA"/>
</dbReference>
<feature type="transmembrane region" description="Helical" evidence="1">
    <location>
        <begin position="117"/>
        <end position="136"/>
    </location>
</feature>
<dbReference type="AlphaFoldDB" id="A0A2M6WD03"/>
<evidence type="ECO:0000313" key="3">
    <source>
        <dbReference type="EMBL" id="PIT90680.1"/>
    </source>
</evidence>